<sequence>MCRGGSNRRMTGTYRHFSFQPFLWSKLERSAWQLCDHEFHVRNARLFRFGVGEQTEHMNLKGVVPDRSGDRGH</sequence>
<gene>
    <name evidence="1" type="ORF">R1flu_008885</name>
</gene>
<keyword evidence="2" id="KW-1185">Reference proteome</keyword>
<dbReference type="Proteomes" id="UP001605036">
    <property type="component" value="Unassembled WGS sequence"/>
</dbReference>
<accession>A0ABD1Z1B6</accession>
<dbReference type="EMBL" id="JBHFFA010000002">
    <property type="protein sequence ID" value="KAL2641298.1"/>
    <property type="molecule type" value="Genomic_DNA"/>
</dbReference>
<dbReference type="AlphaFoldDB" id="A0ABD1Z1B6"/>
<reference evidence="1 2" key="1">
    <citation type="submission" date="2024-09" db="EMBL/GenBank/DDBJ databases">
        <title>Chromosome-scale assembly of Riccia fluitans.</title>
        <authorList>
            <person name="Paukszto L."/>
            <person name="Sawicki J."/>
            <person name="Karawczyk K."/>
            <person name="Piernik-Szablinska J."/>
            <person name="Szczecinska M."/>
            <person name="Mazdziarz M."/>
        </authorList>
    </citation>
    <scope>NUCLEOTIDE SEQUENCE [LARGE SCALE GENOMIC DNA]</scope>
    <source>
        <strain evidence="1">Rf_01</strain>
        <tissue evidence="1">Aerial parts of the thallus</tissue>
    </source>
</reference>
<protein>
    <submittedName>
        <fullName evidence="1">Uncharacterized protein</fullName>
    </submittedName>
</protein>
<proteinExistence type="predicted"/>
<organism evidence="1 2">
    <name type="scientific">Riccia fluitans</name>
    <dbReference type="NCBI Taxonomy" id="41844"/>
    <lineage>
        <taxon>Eukaryota</taxon>
        <taxon>Viridiplantae</taxon>
        <taxon>Streptophyta</taxon>
        <taxon>Embryophyta</taxon>
        <taxon>Marchantiophyta</taxon>
        <taxon>Marchantiopsida</taxon>
        <taxon>Marchantiidae</taxon>
        <taxon>Marchantiales</taxon>
        <taxon>Ricciaceae</taxon>
        <taxon>Riccia</taxon>
    </lineage>
</organism>
<evidence type="ECO:0000313" key="1">
    <source>
        <dbReference type="EMBL" id="KAL2641298.1"/>
    </source>
</evidence>
<comment type="caution">
    <text evidence="1">The sequence shown here is derived from an EMBL/GenBank/DDBJ whole genome shotgun (WGS) entry which is preliminary data.</text>
</comment>
<name>A0ABD1Z1B6_9MARC</name>
<evidence type="ECO:0000313" key="2">
    <source>
        <dbReference type="Proteomes" id="UP001605036"/>
    </source>
</evidence>